<organism evidence="2 3">
    <name type="scientific">Fuscovulum ytuae</name>
    <dbReference type="NCBI Taxonomy" id="3042299"/>
    <lineage>
        <taxon>Bacteria</taxon>
        <taxon>Pseudomonadati</taxon>
        <taxon>Pseudomonadota</taxon>
        <taxon>Alphaproteobacteria</taxon>
        <taxon>Rhodobacterales</taxon>
        <taxon>Paracoccaceae</taxon>
        <taxon>Fuscovulum</taxon>
    </lineage>
</organism>
<protein>
    <recommendedName>
        <fullName evidence="4">Argininosuccinate lyase</fullName>
    </recommendedName>
</protein>
<reference evidence="2 3" key="1">
    <citation type="submission" date="2023-04" db="EMBL/GenBank/DDBJ databases">
        <title>YMD61, complete Genome.</title>
        <authorList>
            <person name="Zhang J."/>
        </authorList>
    </citation>
    <scope>NUCLEOTIDE SEQUENCE [LARGE SCALE GENOMIC DNA]</scope>
    <source>
        <strain evidence="2 3">YMD61</strain>
    </source>
</reference>
<feature type="chain" id="PRO_5046566254" description="Argininosuccinate lyase" evidence="1">
    <location>
        <begin position="24"/>
        <end position="81"/>
    </location>
</feature>
<dbReference type="RefSeq" id="WP_281469414.1">
    <property type="nucleotide sequence ID" value="NZ_CP124535.1"/>
</dbReference>
<accession>A0ABY8QC03</accession>
<dbReference type="PROSITE" id="PS51257">
    <property type="entry name" value="PROKAR_LIPOPROTEIN"/>
    <property type="match status" value="1"/>
</dbReference>
<evidence type="ECO:0008006" key="4">
    <source>
        <dbReference type="Google" id="ProtNLM"/>
    </source>
</evidence>
<sequence length="81" mass="8226">MIRLPLALSALILIAGCSQPGFIQTENVGPAPPLLPVEDILAEESPQLDAEASAALALRAAALRDRAGLPAAPTTSPETDG</sequence>
<dbReference type="EMBL" id="CP124535">
    <property type="protein sequence ID" value="WGV17815.1"/>
    <property type="molecule type" value="Genomic_DNA"/>
</dbReference>
<name>A0ABY8QC03_9RHOB</name>
<keyword evidence="1" id="KW-0732">Signal</keyword>
<dbReference type="Proteomes" id="UP001230978">
    <property type="component" value="Chromosome"/>
</dbReference>
<evidence type="ECO:0000313" key="3">
    <source>
        <dbReference type="Proteomes" id="UP001230978"/>
    </source>
</evidence>
<proteinExistence type="predicted"/>
<feature type="signal peptide" evidence="1">
    <location>
        <begin position="1"/>
        <end position="23"/>
    </location>
</feature>
<gene>
    <name evidence="2" type="ORF">QF092_08580</name>
</gene>
<evidence type="ECO:0000313" key="2">
    <source>
        <dbReference type="EMBL" id="WGV17815.1"/>
    </source>
</evidence>
<evidence type="ECO:0000256" key="1">
    <source>
        <dbReference type="SAM" id="SignalP"/>
    </source>
</evidence>
<keyword evidence="3" id="KW-1185">Reference proteome</keyword>